<name>K2AYJ7_9BACT</name>
<evidence type="ECO:0000256" key="1">
    <source>
        <dbReference type="SAM" id="Phobius"/>
    </source>
</evidence>
<accession>K2AYJ7</accession>
<organism evidence="2">
    <name type="scientific">uncultured bacterium</name>
    <name type="common">gcode 4</name>
    <dbReference type="NCBI Taxonomy" id="1234023"/>
    <lineage>
        <taxon>Bacteria</taxon>
        <taxon>environmental samples</taxon>
    </lineage>
</organism>
<keyword evidence="1" id="KW-0812">Transmembrane</keyword>
<proteinExistence type="predicted"/>
<reference evidence="2" key="1">
    <citation type="journal article" date="2012" name="Science">
        <title>Fermentation, hydrogen, and sulfur metabolism in multiple uncultivated bacterial phyla.</title>
        <authorList>
            <person name="Wrighton K.C."/>
            <person name="Thomas B.C."/>
            <person name="Sharon I."/>
            <person name="Miller C.S."/>
            <person name="Castelle C.J."/>
            <person name="VerBerkmoes N.C."/>
            <person name="Wilkins M.J."/>
            <person name="Hettich R.L."/>
            <person name="Lipton M.S."/>
            <person name="Williams K.H."/>
            <person name="Long P.E."/>
            <person name="Banfield J.F."/>
        </authorList>
    </citation>
    <scope>NUCLEOTIDE SEQUENCE [LARGE SCALE GENOMIC DNA]</scope>
</reference>
<gene>
    <name evidence="2" type="ORF">ACD_49C00009G0052</name>
</gene>
<feature type="transmembrane region" description="Helical" evidence="1">
    <location>
        <begin position="97"/>
        <end position="121"/>
    </location>
</feature>
<dbReference type="EMBL" id="AMFJ01021595">
    <property type="protein sequence ID" value="EKD66827.1"/>
    <property type="molecule type" value="Genomic_DNA"/>
</dbReference>
<dbReference type="AlphaFoldDB" id="K2AYJ7"/>
<sequence>MIKKILVYIFLIISVFSFSGLAFAIWIPGSASSEEANDTSARMDASTPTWWWDSWDENDISSSAFMLDVSKLSPSDTKYELWAEGNIKELSLKIVRISLVMLPTLSLLFMVIGAIMMITSGGSSEKITKWKNIVIYNIVAIVVALLSYSIVKLIIWILWSN</sequence>
<feature type="transmembrane region" description="Helical" evidence="1">
    <location>
        <begin position="133"/>
        <end position="159"/>
    </location>
</feature>
<protein>
    <submittedName>
        <fullName evidence="2">Uncharacterized protein</fullName>
    </submittedName>
</protein>
<evidence type="ECO:0000313" key="2">
    <source>
        <dbReference type="EMBL" id="EKD66827.1"/>
    </source>
</evidence>
<comment type="caution">
    <text evidence="2">The sequence shown here is derived from an EMBL/GenBank/DDBJ whole genome shotgun (WGS) entry which is preliminary data.</text>
</comment>
<feature type="transmembrane region" description="Helical" evidence="1">
    <location>
        <begin position="5"/>
        <end position="27"/>
    </location>
</feature>
<keyword evidence="1" id="KW-1133">Transmembrane helix</keyword>
<keyword evidence="1" id="KW-0472">Membrane</keyword>